<keyword evidence="2" id="KW-1185">Reference proteome</keyword>
<protein>
    <submittedName>
        <fullName evidence="1">Uncharacterized protein</fullName>
    </submittedName>
</protein>
<organism evidence="1 2">
    <name type="scientific">Suillus placidus</name>
    <dbReference type="NCBI Taxonomy" id="48579"/>
    <lineage>
        <taxon>Eukaryota</taxon>
        <taxon>Fungi</taxon>
        <taxon>Dikarya</taxon>
        <taxon>Basidiomycota</taxon>
        <taxon>Agaricomycotina</taxon>
        <taxon>Agaricomycetes</taxon>
        <taxon>Agaricomycetidae</taxon>
        <taxon>Boletales</taxon>
        <taxon>Suillineae</taxon>
        <taxon>Suillaceae</taxon>
        <taxon>Suillus</taxon>
    </lineage>
</organism>
<comment type="caution">
    <text evidence="1">The sequence shown here is derived from an EMBL/GenBank/DDBJ whole genome shotgun (WGS) entry which is preliminary data.</text>
</comment>
<dbReference type="EMBL" id="JABBWD010000148">
    <property type="protein sequence ID" value="KAG1763807.1"/>
    <property type="molecule type" value="Genomic_DNA"/>
</dbReference>
<dbReference type="AlphaFoldDB" id="A0A9P7CVE9"/>
<feature type="non-terminal residue" evidence="1">
    <location>
        <position position="180"/>
    </location>
</feature>
<dbReference type="OrthoDB" id="3257409at2759"/>
<accession>A0A9P7CVE9</accession>
<feature type="non-terminal residue" evidence="1">
    <location>
        <position position="1"/>
    </location>
</feature>
<reference evidence="1" key="1">
    <citation type="journal article" date="2020" name="New Phytol.">
        <title>Comparative genomics reveals dynamic genome evolution in host specialist ectomycorrhizal fungi.</title>
        <authorList>
            <person name="Lofgren L.A."/>
            <person name="Nguyen N.H."/>
            <person name="Vilgalys R."/>
            <person name="Ruytinx J."/>
            <person name="Liao H.L."/>
            <person name="Branco S."/>
            <person name="Kuo A."/>
            <person name="LaButti K."/>
            <person name="Lipzen A."/>
            <person name="Andreopoulos W."/>
            <person name="Pangilinan J."/>
            <person name="Riley R."/>
            <person name="Hundley H."/>
            <person name="Na H."/>
            <person name="Barry K."/>
            <person name="Grigoriev I.V."/>
            <person name="Stajich J.E."/>
            <person name="Kennedy P.G."/>
        </authorList>
    </citation>
    <scope>NUCLEOTIDE SEQUENCE</scope>
    <source>
        <strain evidence="1">DOB743</strain>
    </source>
</reference>
<dbReference type="Proteomes" id="UP000714275">
    <property type="component" value="Unassembled WGS sequence"/>
</dbReference>
<proteinExistence type="predicted"/>
<name>A0A9P7CVE9_9AGAM</name>
<sequence>LTEQDRDNLCAHSLCIKSHMPRATFNELHEKFSHKMDIDSEYKMLKHFKGLTTIMPMKIDCCINSCIAYTARYSHSDLCDFCGERHFDAQGKPRHQFSYMPLVPQLQGLFAQEDTVEKLLYCHQYDHSPGTVNGEIYWSLQDKFVLVNGIQKNYKYFSGQNDIAFSLATDGYLLFGPYHK</sequence>
<evidence type="ECO:0000313" key="1">
    <source>
        <dbReference type="EMBL" id="KAG1763807.1"/>
    </source>
</evidence>
<gene>
    <name evidence="1" type="ORF">EV702DRAFT_952302</name>
</gene>
<evidence type="ECO:0000313" key="2">
    <source>
        <dbReference type="Proteomes" id="UP000714275"/>
    </source>
</evidence>